<evidence type="ECO:0000313" key="2">
    <source>
        <dbReference type="EMBL" id="CAB3263447.1"/>
    </source>
</evidence>
<dbReference type="InterPro" id="IPR029270">
    <property type="entry name" value="LIX1"/>
</dbReference>
<evidence type="ECO:0000256" key="1">
    <source>
        <dbReference type="ARBA" id="ARBA00007468"/>
    </source>
</evidence>
<accession>A0A6F9DJ21</accession>
<protein>
    <submittedName>
        <fullName evidence="2">LIX1-like protein</fullName>
    </submittedName>
</protein>
<dbReference type="GO" id="GO:0005737">
    <property type="term" value="C:cytoplasm"/>
    <property type="evidence" value="ECO:0007669"/>
    <property type="project" value="TreeGrafter"/>
</dbReference>
<proteinExistence type="evidence at transcript level"/>
<dbReference type="InterPro" id="IPR051436">
    <property type="entry name" value="Autophagy-related_EPG5"/>
</dbReference>
<dbReference type="GO" id="GO:0097352">
    <property type="term" value="P:autophagosome maturation"/>
    <property type="evidence" value="ECO:0007669"/>
    <property type="project" value="TreeGrafter"/>
</dbReference>
<dbReference type="PANTHER" id="PTHR31139:SF6">
    <property type="entry name" value="PROTEIN LIMB EXPRESSION 1 HOMOLOG"/>
    <property type="match status" value="1"/>
</dbReference>
<gene>
    <name evidence="2" type="primary">Lix1l</name>
</gene>
<dbReference type="AlphaFoldDB" id="A0A6F9DJ21"/>
<comment type="similarity">
    <text evidence="1">Belongs to the LIX1 family.</text>
</comment>
<name>A0A6F9DJ21_9ASCI</name>
<organism evidence="2">
    <name type="scientific">Phallusia mammillata</name>
    <dbReference type="NCBI Taxonomy" id="59560"/>
    <lineage>
        <taxon>Eukaryota</taxon>
        <taxon>Metazoa</taxon>
        <taxon>Chordata</taxon>
        <taxon>Tunicata</taxon>
        <taxon>Ascidiacea</taxon>
        <taxon>Phlebobranchia</taxon>
        <taxon>Ascidiidae</taxon>
        <taxon>Phallusia</taxon>
    </lineage>
</organism>
<reference evidence="2" key="1">
    <citation type="submission" date="2020-04" db="EMBL/GenBank/DDBJ databases">
        <authorList>
            <person name="Neveu A P."/>
        </authorList>
    </citation>
    <scope>NUCLEOTIDE SEQUENCE</scope>
    <source>
        <tissue evidence="2">Whole embryo</tissue>
    </source>
</reference>
<dbReference type="Pfam" id="PF14954">
    <property type="entry name" value="LIX1"/>
    <property type="match status" value="1"/>
</dbReference>
<dbReference type="PANTHER" id="PTHR31139">
    <property type="entry name" value="ECTOPIC P GRANULES PROTEIN 5 HOMOLOG"/>
    <property type="match status" value="1"/>
</dbReference>
<sequence>MVMQPVNSVLIEAVDAIVNSFKKHSTQSQDDVDVVEALQEFWQMKDARGAGLLNGSNITYDVALNPAEMYVCYVTLPGGSCFGSYELCDNKEKARQSAAKIGLVNSVFNEHPGSKLNAAFVKNAASAAAGSFKDVCQSKNECHKAISTFKEMLRSHLGGSLLNFQEAMSVFQLLHWNGSLTAMKERCCSRTEVIQHYANRSIDNEMKSKMAQDWAAREESDVGLIEKELETCQEDLIAARQAGQELRFHREKVLILKMAQTLIENATDA</sequence>
<dbReference type="EMBL" id="LR787585">
    <property type="protein sequence ID" value="CAB3263447.1"/>
    <property type="molecule type" value="mRNA"/>
</dbReference>